<keyword evidence="3" id="KW-0378">Hydrolase</keyword>
<comment type="caution">
    <text evidence="10">The sequence shown here is derived from an EMBL/GenBank/DDBJ whole genome shotgun (WGS) entry which is preliminary data.</text>
</comment>
<evidence type="ECO:0000256" key="5">
    <source>
        <dbReference type="ARBA" id="ARBA00023145"/>
    </source>
</evidence>
<dbReference type="OrthoDB" id="6116485at2759"/>
<keyword evidence="4" id="KW-0788">Thiol protease</keyword>
<name>A0A8K0P9D7_LADFU</name>
<dbReference type="Proteomes" id="UP000792457">
    <property type="component" value="Unassembled WGS sequence"/>
</dbReference>
<dbReference type="EMBL" id="KZ309448">
    <property type="protein sequence ID" value="KAG8238836.1"/>
    <property type="molecule type" value="Genomic_DNA"/>
</dbReference>
<dbReference type="AlphaFoldDB" id="A0A8K0P9D7"/>
<dbReference type="SMART" id="SM00115">
    <property type="entry name" value="CASc"/>
    <property type="match status" value="2"/>
</dbReference>
<dbReference type="PANTHER" id="PTHR22576">
    <property type="entry name" value="MUCOSA ASSOCIATED LYMPHOID TISSUE LYMPHOMA TRANSLOCATION PROTEIN 1/PARACASPASE"/>
    <property type="match status" value="1"/>
</dbReference>
<evidence type="ECO:0008006" key="12">
    <source>
        <dbReference type="Google" id="ProtNLM"/>
    </source>
</evidence>
<dbReference type="InterPro" id="IPR016129">
    <property type="entry name" value="Caspase_his_AS"/>
</dbReference>
<gene>
    <name evidence="10" type="ORF">J437_LFUL018470</name>
</gene>
<dbReference type="InterPro" id="IPR015917">
    <property type="entry name" value="Pept_C14A"/>
</dbReference>
<dbReference type="InterPro" id="IPR002138">
    <property type="entry name" value="Pept_C14_p10"/>
</dbReference>
<dbReference type="GO" id="GO:0004197">
    <property type="term" value="F:cysteine-type endopeptidase activity"/>
    <property type="evidence" value="ECO:0007669"/>
    <property type="project" value="InterPro"/>
</dbReference>
<evidence type="ECO:0000256" key="6">
    <source>
        <dbReference type="RuleBase" id="RU003971"/>
    </source>
</evidence>
<feature type="domain" description="Caspase family p10" evidence="8">
    <location>
        <begin position="530"/>
        <end position="615"/>
    </location>
</feature>
<dbReference type="InterPro" id="IPR033139">
    <property type="entry name" value="Caspase_cys_AS"/>
</dbReference>
<evidence type="ECO:0000313" key="10">
    <source>
        <dbReference type="EMBL" id="KAG8238836.1"/>
    </source>
</evidence>
<proteinExistence type="inferred from homology"/>
<comment type="similarity">
    <text evidence="1 6">Belongs to the peptidase C14A family.</text>
</comment>
<keyword evidence="2" id="KW-0645">Protease</keyword>
<evidence type="ECO:0000256" key="4">
    <source>
        <dbReference type="ARBA" id="ARBA00022807"/>
    </source>
</evidence>
<dbReference type="SUPFAM" id="SSF52129">
    <property type="entry name" value="Caspase-like"/>
    <property type="match status" value="2"/>
</dbReference>
<keyword evidence="11" id="KW-1185">Reference proteome</keyword>
<dbReference type="PROSITE" id="PS50207">
    <property type="entry name" value="CASPASE_P10"/>
    <property type="match status" value="2"/>
</dbReference>
<dbReference type="GO" id="GO:0006508">
    <property type="term" value="P:proteolysis"/>
    <property type="evidence" value="ECO:0007669"/>
    <property type="project" value="UniProtKB-KW"/>
</dbReference>
<evidence type="ECO:0000256" key="1">
    <source>
        <dbReference type="ARBA" id="ARBA00010134"/>
    </source>
</evidence>
<dbReference type="Gene3D" id="3.40.50.1460">
    <property type="match status" value="2"/>
</dbReference>
<dbReference type="PROSITE" id="PS01121">
    <property type="entry name" value="CASPASE_HIS"/>
    <property type="match status" value="2"/>
</dbReference>
<sequence length="655" mass="75732">MRSMSERPIMAKRSFTDAELSENDGGIEDAIFDSGSSIEARKILGNFPNQQNTENMAFTTIKDIDEYDRYNMNHGKRGVALIFNNIHFEKEFINQRHGAELDEQALSETLSNIGFTIRLCRDMTRKEIREELLKVTMEDHSKHDCLFVVIMTHGEENGILHARDVCYRAEEVWMLFRPEEAPSLTGKPKIFLIQACRGTKLEKNAIVIDSTDSGKIDPIDSSPERSLILPSNADFLIAYSSMEGYYSFRNSKEGTWFIQDFCKELRENVYKRDFLSILTRTLRRVAYLRSSYVPFDQHFSGRRQMPVFSSTLTRDIHFNINSNDPMVQEPNVTATSEAGIDEIDRQAINLREQPQIGSITKQRWTQSIEYGLEDFERYEVSHRRRGVALIFNHKIFQSSSVPKRDCADRDGKVLQETLTAFGFNVRMYKDNYLEEIKKVLSDVAKEDHSDCDCFLLVIMTHGEEDGILHAYDDTYKTKDIWDRFTPERVPSLEGKPKIFLFQACRGNKSQLSTEIIDSTDFPSSGKSITPSHADFLIAYSCVEGHYSFKNREGSWFIQDFCKELKSNSERKDILLVLTNTFRRVVHTRKSNIPSKKDVHEKQQIPAFNSTLTKLLSWKVSSELNYISLMIPCIHINTDDINMMIKDETMNYYQCS</sequence>
<dbReference type="InterPro" id="IPR011600">
    <property type="entry name" value="Pept_C14_caspase"/>
</dbReference>
<organism evidence="10 11">
    <name type="scientific">Ladona fulva</name>
    <name type="common">Scarce chaser dragonfly</name>
    <name type="synonym">Libellula fulva</name>
    <dbReference type="NCBI Taxonomy" id="123851"/>
    <lineage>
        <taxon>Eukaryota</taxon>
        <taxon>Metazoa</taxon>
        <taxon>Ecdysozoa</taxon>
        <taxon>Arthropoda</taxon>
        <taxon>Hexapoda</taxon>
        <taxon>Insecta</taxon>
        <taxon>Pterygota</taxon>
        <taxon>Palaeoptera</taxon>
        <taxon>Odonata</taxon>
        <taxon>Epiprocta</taxon>
        <taxon>Anisoptera</taxon>
        <taxon>Libelluloidea</taxon>
        <taxon>Libellulidae</taxon>
        <taxon>Ladona</taxon>
    </lineage>
</organism>
<dbReference type="PROSITE" id="PS50208">
    <property type="entry name" value="CASPASE_P20"/>
    <property type="match status" value="2"/>
</dbReference>
<dbReference type="Pfam" id="PF00656">
    <property type="entry name" value="Peptidase_C14"/>
    <property type="match status" value="2"/>
</dbReference>
<accession>A0A8K0P9D7</accession>
<keyword evidence="5" id="KW-0865">Zymogen</keyword>
<evidence type="ECO:0000256" key="7">
    <source>
        <dbReference type="SAM" id="MobiDB-lite"/>
    </source>
</evidence>
<feature type="region of interest" description="Disordered" evidence="7">
    <location>
        <begin position="1"/>
        <end position="21"/>
    </location>
</feature>
<evidence type="ECO:0000256" key="2">
    <source>
        <dbReference type="ARBA" id="ARBA00022670"/>
    </source>
</evidence>
<feature type="domain" description="Caspase family p10" evidence="8">
    <location>
        <begin position="229"/>
        <end position="320"/>
    </location>
</feature>
<reference evidence="10" key="2">
    <citation type="submission" date="2017-10" db="EMBL/GenBank/DDBJ databases">
        <title>Ladona fulva Genome sequencing and assembly.</title>
        <authorList>
            <person name="Murali S."/>
            <person name="Richards S."/>
            <person name="Bandaranaike D."/>
            <person name="Bellair M."/>
            <person name="Blankenburg K."/>
            <person name="Chao H."/>
            <person name="Dinh H."/>
            <person name="Doddapaneni H."/>
            <person name="Dugan-Rocha S."/>
            <person name="Elkadiri S."/>
            <person name="Gnanaolivu R."/>
            <person name="Hernandez B."/>
            <person name="Skinner E."/>
            <person name="Javaid M."/>
            <person name="Lee S."/>
            <person name="Li M."/>
            <person name="Ming W."/>
            <person name="Munidasa M."/>
            <person name="Muniz J."/>
            <person name="Nguyen L."/>
            <person name="Hughes D."/>
            <person name="Osuji N."/>
            <person name="Pu L.-L."/>
            <person name="Puazo M."/>
            <person name="Qu C."/>
            <person name="Quiroz J."/>
            <person name="Raj R."/>
            <person name="Weissenberger G."/>
            <person name="Xin Y."/>
            <person name="Zou X."/>
            <person name="Han Y."/>
            <person name="Worley K."/>
            <person name="Muzny D."/>
            <person name="Gibbs R."/>
        </authorList>
    </citation>
    <scope>NUCLEOTIDE SEQUENCE</scope>
    <source>
        <strain evidence="10">Sampled in the wild</strain>
    </source>
</reference>
<evidence type="ECO:0000256" key="3">
    <source>
        <dbReference type="ARBA" id="ARBA00022801"/>
    </source>
</evidence>
<dbReference type="PRINTS" id="PR00376">
    <property type="entry name" value="IL1BCENZYME"/>
</dbReference>
<evidence type="ECO:0000313" key="11">
    <source>
        <dbReference type="Proteomes" id="UP000792457"/>
    </source>
</evidence>
<dbReference type="InterPro" id="IPR052039">
    <property type="entry name" value="Caspase-related_regulators"/>
</dbReference>
<dbReference type="PROSITE" id="PS01122">
    <property type="entry name" value="CASPASE_CYS"/>
    <property type="match status" value="2"/>
</dbReference>
<protein>
    <recommendedName>
        <fullName evidence="12">Caspase-1</fullName>
    </recommendedName>
</protein>
<reference evidence="10" key="1">
    <citation type="submission" date="2013-04" db="EMBL/GenBank/DDBJ databases">
        <authorList>
            <person name="Qu J."/>
            <person name="Murali S.C."/>
            <person name="Bandaranaike D."/>
            <person name="Bellair M."/>
            <person name="Blankenburg K."/>
            <person name="Chao H."/>
            <person name="Dinh H."/>
            <person name="Doddapaneni H."/>
            <person name="Downs B."/>
            <person name="Dugan-Rocha S."/>
            <person name="Elkadiri S."/>
            <person name="Gnanaolivu R.D."/>
            <person name="Hernandez B."/>
            <person name="Javaid M."/>
            <person name="Jayaseelan J.C."/>
            <person name="Lee S."/>
            <person name="Li M."/>
            <person name="Ming W."/>
            <person name="Munidasa M."/>
            <person name="Muniz J."/>
            <person name="Nguyen L."/>
            <person name="Ongeri F."/>
            <person name="Osuji N."/>
            <person name="Pu L.-L."/>
            <person name="Puazo M."/>
            <person name="Qu C."/>
            <person name="Quiroz J."/>
            <person name="Raj R."/>
            <person name="Weissenberger G."/>
            <person name="Xin Y."/>
            <person name="Zou X."/>
            <person name="Han Y."/>
            <person name="Richards S."/>
            <person name="Worley K."/>
            <person name="Muzny D."/>
            <person name="Gibbs R."/>
        </authorList>
    </citation>
    <scope>NUCLEOTIDE SEQUENCE</scope>
    <source>
        <strain evidence="10">Sampled in the wild</strain>
    </source>
</reference>
<feature type="domain" description="Caspase family p20" evidence="9">
    <location>
        <begin position="76"/>
        <end position="200"/>
    </location>
</feature>
<dbReference type="CDD" id="cd00032">
    <property type="entry name" value="CASc"/>
    <property type="match status" value="2"/>
</dbReference>
<evidence type="ECO:0000259" key="9">
    <source>
        <dbReference type="PROSITE" id="PS50208"/>
    </source>
</evidence>
<evidence type="ECO:0000259" key="8">
    <source>
        <dbReference type="PROSITE" id="PS50207"/>
    </source>
</evidence>
<dbReference type="PANTHER" id="PTHR22576:SF41">
    <property type="entry name" value="CASPASE 14, APOPTOSIS-RELATED CYSTEINE PEPTIDASE"/>
    <property type="match status" value="1"/>
</dbReference>
<dbReference type="InterPro" id="IPR029030">
    <property type="entry name" value="Caspase-like_dom_sf"/>
</dbReference>
<feature type="domain" description="Caspase family p20" evidence="9">
    <location>
        <begin position="384"/>
        <end position="508"/>
    </location>
</feature>
<dbReference type="InterPro" id="IPR001309">
    <property type="entry name" value="Pept_C14_p20"/>
</dbReference>